<feature type="region of interest" description="Disordered" evidence="1">
    <location>
        <begin position="1"/>
        <end position="24"/>
    </location>
</feature>
<keyword evidence="3" id="KW-1185">Reference proteome</keyword>
<protein>
    <submittedName>
        <fullName evidence="2">Uncharacterized protein</fullName>
    </submittedName>
</protein>
<gene>
    <name evidence="2" type="ORF">M378DRAFT_316423</name>
</gene>
<evidence type="ECO:0000256" key="1">
    <source>
        <dbReference type="SAM" id="MobiDB-lite"/>
    </source>
</evidence>
<accession>A0A0C2WNZ1</accession>
<name>A0A0C2WNZ1_AMAMK</name>
<dbReference type="AlphaFoldDB" id="A0A0C2WNZ1"/>
<sequence length="57" mass="6104">MLWSYPDKVENKPQASSGCPDGLSPLHSRSQGFLTSIAVSDTLTRTLPGNGYFSSSN</sequence>
<proteinExistence type="predicted"/>
<dbReference type="EMBL" id="KN818338">
    <property type="protein sequence ID" value="KIL58416.1"/>
    <property type="molecule type" value="Genomic_DNA"/>
</dbReference>
<dbReference type="Proteomes" id="UP000054549">
    <property type="component" value="Unassembled WGS sequence"/>
</dbReference>
<reference evidence="2 3" key="1">
    <citation type="submission" date="2014-04" db="EMBL/GenBank/DDBJ databases">
        <title>Evolutionary Origins and Diversification of the Mycorrhizal Mutualists.</title>
        <authorList>
            <consortium name="DOE Joint Genome Institute"/>
            <consortium name="Mycorrhizal Genomics Consortium"/>
            <person name="Kohler A."/>
            <person name="Kuo A."/>
            <person name="Nagy L.G."/>
            <person name="Floudas D."/>
            <person name="Copeland A."/>
            <person name="Barry K.W."/>
            <person name="Cichocki N."/>
            <person name="Veneault-Fourrey C."/>
            <person name="LaButti K."/>
            <person name="Lindquist E.A."/>
            <person name="Lipzen A."/>
            <person name="Lundell T."/>
            <person name="Morin E."/>
            <person name="Murat C."/>
            <person name="Riley R."/>
            <person name="Ohm R."/>
            <person name="Sun H."/>
            <person name="Tunlid A."/>
            <person name="Henrissat B."/>
            <person name="Grigoriev I.V."/>
            <person name="Hibbett D.S."/>
            <person name="Martin F."/>
        </authorList>
    </citation>
    <scope>NUCLEOTIDE SEQUENCE [LARGE SCALE GENOMIC DNA]</scope>
    <source>
        <strain evidence="2 3">Koide BX008</strain>
    </source>
</reference>
<evidence type="ECO:0000313" key="3">
    <source>
        <dbReference type="Proteomes" id="UP000054549"/>
    </source>
</evidence>
<dbReference type="HOGENOM" id="CLU_2996065_0_0_1"/>
<organism evidence="2 3">
    <name type="scientific">Amanita muscaria (strain Koide BX008)</name>
    <dbReference type="NCBI Taxonomy" id="946122"/>
    <lineage>
        <taxon>Eukaryota</taxon>
        <taxon>Fungi</taxon>
        <taxon>Dikarya</taxon>
        <taxon>Basidiomycota</taxon>
        <taxon>Agaricomycotina</taxon>
        <taxon>Agaricomycetes</taxon>
        <taxon>Agaricomycetidae</taxon>
        <taxon>Agaricales</taxon>
        <taxon>Pluteineae</taxon>
        <taxon>Amanitaceae</taxon>
        <taxon>Amanita</taxon>
    </lineage>
</organism>
<dbReference type="InParanoid" id="A0A0C2WNZ1"/>
<evidence type="ECO:0000313" key="2">
    <source>
        <dbReference type="EMBL" id="KIL58416.1"/>
    </source>
</evidence>